<evidence type="ECO:0000313" key="2">
    <source>
        <dbReference type="EMBL" id="GAI56655.1"/>
    </source>
</evidence>
<name>X1R0M6_9ZZZZ</name>
<reference evidence="2" key="1">
    <citation type="journal article" date="2014" name="Front. Microbiol.">
        <title>High frequency of phylogenetically diverse reductive dehalogenase-homologous genes in deep subseafloor sedimentary metagenomes.</title>
        <authorList>
            <person name="Kawai M."/>
            <person name="Futagami T."/>
            <person name="Toyoda A."/>
            <person name="Takaki Y."/>
            <person name="Nishi S."/>
            <person name="Hori S."/>
            <person name="Arai W."/>
            <person name="Tsubouchi T."/>
            <person name="Morono Y."/>
            <person name="Uchiyama I."/>
            <person name="Ito T."/>
            <person name="Fujiyama A."/>
            <person name="Inagaki F."/>
            <person name="Takami H."/>
        </authorList>
    </citation>
    <scope>NUCLEOTIDE SEQUENCE</scope>
    <source>
        <strain evidence="2">Expedition CK06-06</strain>
    </source>
</reference>
<feature type="non-terminal residue" evidence="2">
    <location>
        <position position="1"/>
    </location>
</feature>
<proteinExistence type="predicted"/>
<accession>X1R0M6</accession>
<protein>
    <submittedName>
        <fullName evidence="2">Uncharacterized protein</fullName>
    </submittedName>
</protein>
<sequence length="187" mass="20923">HSYHMVSYINSDEEYIFFPNWGDIQKPSHPTKSKLPAPPPELLPLFSSAPQETVVQSSRESPSQSSLGQSSQGKYSIGKSSAVPEDFTNYLDSEKDLTDFLTTTLTKYLPRGPTAAVDVLHKLWEQAIGEPMSHPVFSLTFDAVRQYPVPVLARAYAKAAKYKGGKTGSWKYLDKILKEQMEKEKPP</sequence>
<gene>
    <name evidence="2" type="ORF">S06H3_55228</name>
</gene>
<comment type="caution">
    <text evidence="2">The sequence shown here is derived from an EMBL/GenBank/DDBJ whole genome shotgun (WGS) entry which is preliminary data.</text>
</comment>
<feature type="compositionally biased region" description="Low complexity" evidence="1">
    <location>
        <begin position="43"/>
        <end position="72"/>
    </location>
</feature>
<dbReference type="EMBL" id="BARV01035387">
    <property type="protein sequence ID" value="GAI56655.1"/>
    <property type="molecule type" value="Genomic_DNA"/>
</dbReference>
<evidence type="ECO:0000256" key="1">
    <source>
        <dbReference type="SAM" id="MobiDB-lite"/>
    </source>
</evidence>
<dbReference type="AlphaFoldDB" id="X1R0M6"/>
<organism evidence="2">
    <name type="scientific">marine sediment metagenome</name>
    <dbReference type="NCBI Taxonomy" id="412755"/>
    <lineage>
        <taxon>unclassified sequences</taxon>
        <taxon>metagenomes</taxon>
        <taxon>ecological metagenomes</taxon>
    </lineage>
</organism>
<feature type="region of interest" description="Disordered" evidence="1">
    <location>
        <begin position="28"/>
        <end position="78"/>
    </location>
</feature>